<comment type="caution">
    <text evidence="2">The sequence shown here is derived from an EMBL/GenBank/DDBJ whole genome shotgun (WGS) entry which is preliminary data.</text>
</comment>
<dbReference type="RefSeq" id="WP_184794154.1">
    <property type="nucleotide sequence ID" value="NZ_JACHMY010000001.1"/>
</dbReference>
<dbReference type="EMBL" id="JACHMY010000001">
    <property type="protein sequence ID" value="MBB5834382.1"/>
    <property type="molecule type" value="Genomic_DNA"/>
</dbReference>
<reference evidence="2 3" key="1">
    <citation type="submission" date="2020-08" db="EMBL/GenBank/DDBJ databases">
        <title>Sequencing the genomes of 1000 actinobacteria strains.</title>
        <authorList>
            <person name="Klenk H.-P."/>
        </authorList>
    </citation>
    <scope>NUCLEOTIDE SEQUENCE [LARGE SCALE GENOMIC DNA]</scope>
    <source>
        <strain evidence="2 3">DSM 28967</strain>
    </source>
</reference>
<feature type="region of interest" description="Disordered" evidence="1">
    <location>
        <begin position="1"/>
        <end position="25"/>
    </location>
</feature>
<organism evidence="2 3">
    <name type="scientific">Kribbella italica</name>
    <dbReference type="NCBI Taxonomy" id="1540520"/>
    <lineage>
        <taxon>Bacteria</taxon>
        <taxon>Bacillati</taxon>
        <taxon>Actinomycetota</taxon>
        <taxon>Actinomycetes</taxon>
        <taxon>Propionibacteriales</taxon>
        <taxon>Kribbellaceae</taxon>
        <taxon>Kribbella</taxon>
    </lineage>
</organism>
<evidence type="ECO:0000256" key="1">
    <source>
        <dbReference type="SAM" id="MobiDB-lite"/>
    </source>
</evidence>
<evidence type="ECO:0000313" key="2">
    <source>
        <dbReference type="EMBL" id="MBB5834382.1"/>
    </source>
</evidence>
<accession>A0A7W9J2D2</accession>
<gene>
    <name evidence="2" type="ORF">HDA39_001116</name>
</gene>
<evidence type="ECO:0000313" key="3">
    <source>
        <dbReference type="Proteomes" id="UP000549971"/>
    </source>
</evidence>
<dbReference type="Proteomes" id="UP000549971">
    <property type="component" value="Unassembled WGS sequence"/>
</dbReference>
<protein>
    <submittedName>
        <fullName evidence="2">Uncharacterized protein</fullName>
    </submittedName>
</protein>
<keyword evidence="3" id="KW-1185">Reference proteome</keyword>
<name>A0A7W9J2D2_9ACTN</name>
<proteinExistence type="predicted"/>
<sequence length="71" mass="7982">MRADTGQRTGVEWVGRPDEDSPELERDAHGWPILHQACDSVNPANRHRCVVGRHVGEHRDDTGAEWLDNGL</sequence>
<dbReference type="AlphaFoldDB" id="A0A7W9J2D2"/>
<feature type="compositionally biased region" description="Basic and acidic residues" evidence="1">
    <location>
        <begin position="15"/>
        <end position="25"/>
    </location>
</feature>